<dbReference type="RefSeq" id="WP_262395631.1">
    <property type="nucleotide sequence ID" value="NZ_JACRTD010000007.1"/>
</dbReference>
<name>A0A926ESQ6_9FIRM</name>
<dbReference type="InterPro" id="IPR007214">
    <property type="entry name" value="YbaK/aa-tRNA-synth-assoc-dom"/>
</dbReference>
<gene>
    <name evidence="3" type="ORF">H8705_10030</name>
</gene>
<dbReference type="FunFam" id="3.90.960.10:FF:000005">
    <property type="entry name" value="Putative prolyl-tRNA synthetase"/>
    <property type="match status" value="1"/>
</dbReference>
<evidence type="ECO:0000313" key="3">
    <source>
        <dbReference type="EMBL" id="MBC8585922.1"/>
    </source>
</evidence>
<dbReference type="GO" id="GO:0002161">
    <property type="term" value="F:aminoacyl-tRNA deacylase activity"/>
    <property type="evidence" value="ECO:0007669"/>
    <property type="project" value="InterPro"/>
</dbReference>
<dbReference type="EMBL" id="JACRTD010000007">
    <property type="protein sequence ID" value="MBC8585922.1"/>
    <property type="molecule type" value="Genomic_DNA"/>
</dbReference>
<dbReference type="InterPro" id="IPR040285">
    <property type="entry name" value="ProX/PRXD1"/>
</dbReference>
<dbReference type="Proteomes" id="UP000623678">
    <property type="component" value="Unassembled WGS sequence"/>
</dbReference>
<accession>A0A926ESQ6</accession>
<protein>
    <submittedName>
        <fullName evidence="3">Prolyl-tRNA synthetase associated domain-containing protein</fullName>
    </submittedName>
</protein>
<evidence type="ECO:0000256" key="1">
    <source>
        <dbReference type="ARBA" id="ARBA00010201"/>
    </source>
</evidence>
<proteinExistence type="inferred from homology"/>
<sequence>MDKRQKVYERLKELGISYEVTEHPAVYTIEEMEQLGIALKGDVCKNLFLRDYKGRRHFLVVLLKDKTADLKHLRQELDSTPLSFASPERLEKYLGLHKGEVTPLGVINDTQAQVEVVFDKDLVNRPRLGVHPNDNTATVWISFEDLKRVVEENGNTIRYAQI</sequence>
<dbReference type="CDD" id="cd04335">
    <property type="entry name" value="PrdX_deacylase"/>
    <property type="match status" value="1"/>
</dbReference>
<dbReference type="InterPro" id="IPR036754">
    <property type="entry name" value="YbaK/aa-tRNA-synt-asso_dom_sf"/>
</dbReference>
<dbReference type="Gene3D" id="3.90.960.10">
    <property type="entry name" value="YbaK/aminoacyl-tRNA synthetase-associated domain"/>
    <property type="match status" value="1"/>
</dbReference>
<reference evidence="3" key="1">
    <citation type="submission" date="2020-08" db="EMBL/GenBank/DDBJ databases">
        <title>Genome public.</title>
        <authorList>
            <person name="Liu C."/>
            <person name="Sun Q."/>
        </authorList>
    </citation>
    <scope>NUCLEOTIDE SEQUENCE</scope>
    <source>
        <strain evidence="3">NSJ-64</strain>
    </source>
</reference>
<dbReference type="AlphaFoldDB" id="A0A926ESQ6"/>
<evidence type="ECO:0000313" key="4">
    <source>
        <dbReference type="Proteomes" id="UP000623678"/>
    </source>
</evidence>
<organism evidence="3 4">
    <name type="scientific">Youxingia wuxianensis</name>
    <dbReference type="NCBI Taxonomy" id="2763678"/>
    <lineage>
        <taxon>Bacteria</taxon>
        <taxon>Bacillati</taxon>
        <taxon>Bacillota</taxon>
        <taxon>Clostridia</taxon>
        <taxon>Eubacteriales</taxon>
        <taxon>Oscillospiraceae</taxon>
        <taxon>Youxingia</taxon>
    </lineage>
</organism>
<comment type="caution">
    <text evidence="3">The sequence shown here is derived from an EMBL/GenBank/DDBJ whole genome shotgun (WGS) entry which is preliminary data.</text>
</comment>
<dbReference type="PANTHER" id="PTHR31423:SF3">
    <property type="entry name" value="PROLYL-TRNA SYNTHETASE ASSOCIATED DOMAIN-CONTAINING PROTEIN 1-RELATED"/>
    <property type="match status" value="1"/>
</dbReference>
<evidence type="ECO:0000259" key="2">
    <source>
        <dbReference type="Pfam" id="PF04073"/>
    </source>
</evidence>
<keyword evidence="4" id="KW-1185">Reference proteome</keyword>
<dbReference type="PANTHER" id="PTHR31423">
    <property type="entry name" value="YBAK DOMAIN-CONTAINING PROTEIN"/>
    <property type="match status" value="1"/>
</dbReference>
<feature type="domain" description="YbaK/aminoacyl-tRNA synthetase-associated" evidence="2">
    <location>
        <begin position="23"/>
        <end position="148"/>
    </location>
</feature>
<dbReference type="SUPFAM" id="SSF55826">
    <property type="entry name" value="YbaK/ProRS associated domain"/>
    <property type="match status" value="1"/>
</dbReference>
<comment type="similarity">
    <text evidence="1">Belongs to the PRORSD1 family.</text>
</comment>
<dbReference type="Pfam" id="PF04073">
    <property type="entry name" value="tRNA_edit"/>
    <property type="match status" value="1"/>
</dbReference>